<dbReference type="EMBL" id="VSSQ01000109">
    <property type="protein sequence ID" value="MPL77675.1"/>
    <property type="molecule type" value="Genomic_DNA"/>
</dbReference>
<name>A0A644UFB7_9ZZZZ</name>
<organism evidence="1">
    <name type="scientific">bioreactor metagenome</name>
    <dbReference type="NCBI Taxonomy" id="1076179"/>
    <lineage>
        <taxon>unclassified sequences</taxon>
        <taxon>metagenomes</taxon>
        <taxon>ecological metagenomes</taxon>
    </lineage>
</organism>
<evidence type="ECO:0008006" key="2">
    <source>
        <dbReference type="Google" id="ProtNLM"/>
    </source>
</evidence>
<dbReference type="AlphaFoldDB" id="A0A644UFB7"/>
<accession>A0A644UFB7</accession>
<reference evidence="1" key="1">
    <citation type="submission" date="2019-08" db="EMBL/GenBank/DDBJ databases">
        <authorList>
            <person name="Kucharzyk K."/>
            <person name="Murdoch R.W."/>
            <person name="Higgins S."/>
            <person name="Loffler F."/>
        </authorList>
    </citation>
    <scope>NUCLEOTIDE SEQUENCE</scope>
</reference>
<comment type="caution">
    <text evidence="1">The sequence shown here is derived from an EMBL/GenBank/DDBJ whole genome shotgun (WGS) entry which is preliminary data.</text>
</comment>
<dbReference type="InterPro" id="IPR029063">
    <property type="entry name" value="SAM-dependent_MTases_sf"/>
</dbReference>
<protein>
    <recommendedName>
        <fullName evidence="2">Class I SAM-dependent methyltransferase</fullName>
    </recommendedName>
</protein>
<proteinExistence type="predicted"/>
<dbReference type="SUPFAM" id="SSF53335">
    <property type="entry name" value="S-adenosyl-L-methionine-dependent methyltransferases"/>
    <property type="match status" value="1"/>
</dbReference>
<gene>
    <name evidence="1" type="ORF">SDC9_23532</name>
</gene>
<sequence>MSKLSAMLELDELRMLEPDYASLVNNGEPGVLICDAEPVSGGARLLIDEDESPLLFAVKSGDEWCGTSWLFRPPTAGEFSLFEAADGDIYQEDRIKAEEAARAYYAEIIQKMIPPAGDDLTVDRIGKVRGLLHEIWGPSISGTALDACAGSGIGSMLLGEMGAYPIAYDNDPELLSLGLSSGRLAPERTACIDARLASAYLPDAEYGVGIMFGQIYGYTKDIWRPIVEELAGITEKTLITVATQEEAFWVQEWADGVDRTLAIMENERDLIYDRWVCFG</sequence>
<evidence type="ECO:0000313" key="1">
    <source>
        <dbReference type="EMBL" id="MPL77675.1"/>
    </source>
</evidence>